<dbReference type="AlphaFoldDB" id="A0A2U3K1T7"/>
<organism evidence="1 2">
    <name type="scientific">Candidatus Desulfosporosinus infrequens</name>
    <dbReference type="NCBI Taxonomy" id="2043169"/>
    <lineage>
        <taxon>Bacteria</taxon>
        <taxon>Bacillati</taxon>
        <taxon>Bacillota</taxon>
        <taxon>Clostridia</taxon>
        <taxon>Eubacteriales</taxon>
        <taxon>Desulfitobacteriaceae</taxon>
        <taxon>Desulfosporosinus</taxon>
    </lineage>
</organism>
<name>A0A2U3K1T7_9FIRM</name>
<sequence>MVFLILHVWYRVKGGDGTALDDKEFIFIQAPFDILRTAKIDLNRSAQAFNL</sequence>
<reference evidence="2" key="1">
    <citation type="submission" date="2018-02" db="EMBL/GenBank/DDBJ databases">
        <authorList>
            <person name="Hausmann B."/>
        </authorList>
    </citation>
    <scope>NUCLEOTIDE SEQUENCE [LARGE SCALE GENOMIC DNA]</scope>
    <source>
        <strain evidence="2">Peat soil MAG SbF1</strain>
    </source>
</reference>
<protein>
    <submittedName>
        <fullName evidence="1">Uncharacterized protein</fullName>
    </submittedName>
</protein>
<dbReference type="Proteomes" id="UP000238916">
    <property type="component" value="Unassembled WGS sequence"/>
</dbReference>
<evidence type="ECO:0000313" key="2">
    <source>
        <dbReference type="Proteomes" id="UP000238916"/>
    </source>
</evidence>
<dbReference type="EMBL" id="OMOF01000028">
    <property type="protein sequence ID" value="SPF33625.1"/>
    <property type="molecule type" value="Genomic_DNA"/>
</dbReference>
<proteinExistence type="predicted"/>
<gene>
    <name evidence="1" type="ORF">SBF1_1230003</name>
</gene>
<accession>A0A2U3K1T7</accession>
<evidence type="ECO:0000313" key="1">
    <source>
        <dbReference type="EMBL" id="SPF33625.1"/>
    </source>
</evidence>